<proteinExistence type="predicted"/>
<organism evidence="4 5">
    <name type="scientific">Trichinella nativa</name>
    <dbReference type="NCBI Taxonomy" id="6335"/>
    <lineage>
        <taxon>Eukaryota</taxon>
        <taxon>Metazoa</taxon>
        <taxon>Ecdysozoa</taxon>
        <taxon>Nematoda</taxon>
        <taxon>Enoplea</taxon>
        <taxon>Dorylaimia</taxon>
        <taxon>Trichinellida</taxon>
        <taxon>Trichinellidae</taxon>
        <taxon>Trichinella</taxon>
    </lineage>
</organism>
<reference evidence="4 5" key="1">
    <citation type="submission" date="2015-04" db="EMBL/GenBank/DDBJ databases">
        <title>Draft genome of the roundworm Trichinella nativa.</title>
        <authorList>
            <person name="Mitreva M."/>
        </authorList>
    </citation>
    <scope>NUCLEOTIDE SEQUENCE [LARGE SCALE GENOMIC DNA]</scope>
    <source>
        <strain evidence="4 5">ISS45</strain>
    </source>
</reference>
<evidence type="ECO:0000313" key="5">
    <source>
        <dbReference type="Proteomes" id="UP000243006"/>
    </source>
</evidence>
<feature type="domain" description="SH3" evidence="3">
    <location>
        <begin position="113"/>
        <end position="173"/>
    </location>
</feature>
<evidence type="ECO:0000256" key="1">
    <source>
        <dbReference type="ARBA" id="ARBA00022443"/>
    </source>
</evidence>
<gene>
    <name evidence="4" type="ORF">D917_01468</name>
</gene>
<sequence>MSFHITATCVQQLWMQFYRQYSPLDGQLNRHCYRFHSSRTFRPRQGRCSRIVVVVVEAMKLFCVPKTWNRRVLEKTKHWFGSSCSTNRLSPVRRSGSFTSLSSNKAYVRVNGKRSVRLVAMESYKPVESDELAVAAGDLLYGVYCYNNDWLYVVNEQGDEGFVPSRVCEFAYRRSVVRNDANGTAATLEVNQPRVSKSRTASPAGLENVNRFLKTLSICSELDSFTRPQSESPHSSGWNEPTSSVCSIGASSDDSFRNLGQLLPVAAGSGDKRKLFLQAYNTVWNDANLALCQTNC</sequence>
<dbReference type="SMART" id="SM00326">
    <property type="entry name" value="SH3"/>
    <property type="match status" value="1"/>
</dbReference>
<keyword evidence="1 2" id="KW-0728">SH3 domain</keyword>
<evidence type="ECO:0000256" key="2">
    <source>
        <dbReference type="PROSITE-ProRule" id="PRU00192"/>
    </source>
</evidence>
<dbReference type="AlphaFoldDB" id="A0A1Y3EQ23"/>
<comment type="caution">
    <text evidence="4">The sequence shown here is derived from an EMBL/GenBank/DDBJ whole genome shotgun (WGS) entry which is preliminary data.</text>
</comment>
<dbReference type="CDD" id="cd00174">
    <property type="entry name" value="SH3"/>
    <property type="match status" value="1"/>
</dbReference>
<dbReference type="Proteomes" id="UP000243006">
    <property type="component" value="Unassembled WGS sequence"/>
</dbReference>
<dbReference type="Pfam" id="PF14604">
    <property type="entry name" value="SH3_9"/>
    <property type="match status" value="1"/>
</dbReference>
<dbReference type="InterPro" id="IPR036028">
    <property type="entry name" value="SH3-like_dom_sf"/>
</dbReference>
<dbReference type="InterPro" id="IPR001452">
    <property type="entry name" value="SH3_domain"/>
</dbReference>
<evidence type="ECO:0000259" key="3">
    <source>
        <dbReference type="PROSITE" id="PS50002"/>
    </source>
</evidence>
<dbReference type="Gene3D" id="2.30.30.40">
    <property type="entry name" value="SH3 Domains"/>
    <property type="match status" value="1"/>
</dbReference>
<dbReference type="PROSITE" id="PS50002">
    <property type="entry name" value="SH3"/>
    <property type="match status" value="1"/>
</dbReference>
<accession>A0A1Y3EQ23</accession>
<protein>
    <submittedName>
        <fullName evidence="4">SH3 domain protein</fullName>
    </submittedName>
</protein>
<dbReference type="SUPFAM" id="SSF50044">
    <property type="entry name" value="SH3-domain"/>
    <property type="match status" value="1"/>
</dbReference>
<evidence type="ECO:0000313" key="4">
    <source>
        <dbReference type="EMBL" id="OUC47264.1"/>
    </source>
</evidence>
<name>A0A1Y3EQ23_9BILA</name>
<dbReference type="EMBL" id="LVZM01004878">
    <property type="protein sequence ID" value="OUC47264.1"/>
    <property type="molecule type" value="Genomic_DNA"/>
</dbReference>